<dbReference type="PANTHER" id="PTHR43157:SF31">
    <property type="entry name" value="PHOSPHATIDYLINOSITOL-GLYCAN BIOSYNTHESIS CLASS F PROTEIN"/>
    <property type="match status" value="1"/>
</dbReference>
<dbReference type="PRINTS" id="PR00081">
    <property type="entry name" value="GDHRDH"/>
</dbReference>
<comment type="caution">
    <text evidence="3">The sequence shown here is derived from an EMBL/GenBank/DDBJ whole genome shotgun (WGS) entry which is preliminary data.</text>
</comment>
<evidence type="ECO:0000256" key="1">
    <source>
        <dbReference type="ARBA" id="ARBA00023002"/>
    </source>
</evidence>
<dbReference type="STRING" id="151549.A0A4C1SBZ4"/>
<keyword evidence="4" id="KW-1185">Reference proteome</keyword>
<proteinExistence type="inferred from homology"/>
<comment type="similarity">
    <text evidence="2">Belongs to the short-chain dehydrogenases/reductases (SDR) family.</text>
</comment>
<name>A0A4C1SBZ4_EUMVA</name>
<evidence type="ECO:0000256" key="2">
    <source>
        <dbReference type="RuleBase" id="RU000363"/>
    </source>
</evidence>
<protein>
    <recommendedName>
        <fullName evidence="5">Retinol dehydrogenase 12</fullName>
    </recommendedName>
</protein>
<evidence type="ECO:0008006" key="5">
    <source>
        <dbReference type="Google" id="ProtNLM"/>
    </source>
</evidence>
<evidence type="ECO:0000313" key="4">
    <source>
        <dbReference type="Proteomes" id="UP000299102"/>
    </source>
</evidence>
<dbReference type="PRINTS" id="PR00080">
    <property type="entry name" value="SDRFAMILY"/>
</dbReference>
<dbReference type="Pfam" id="PF00106">
    <property type="entry name" value="adh_short"/>
    <property type="match status" value="1"/>
</dbReference>
<gene>
    <name evidence="3" type="ORF">EVAR_789_1</name>
</gene>
<dbReference type="GO" id="GO:0016491">
    <property type="term" value="F:oxidoreductase activity"/>
    <property type="evidence" value="ECO:0007669"/>
    <property type="project" value="UniProtKB-KW"/>
</dbReference>
<dbReference type="EMBL" id="BGZK01000003">
    <property type="protein sequence ID" value="GBO99688.1"/>
    <property type="molecule type" value="Genomic_DNA"/>
</dbReference>
<dbReference type="Gene3D" id="3.40.50.720">
    <property type="entry name" value="NAD(P)-binding Rossmann-like Domain"/>
    <property type="match status" value="1"/>
</dbReference>
<dbReference type="SUPFAM" id="SSF51735">
    <property type="entry name" value="NAD(P)-binding Rossmann-fold domains"/>
    <property type="match status" value="1"/>
</dbReference>
<dbReference type="InterPro" id="IPR002347">
    <property type="entry name" value="SDR_fam"/>
</dbReference>
<dbReference type="InterPro" id="IPR036291">
    <property type="entry name" value="NAD(P)-bd_dom_sf"/>
</dbReference>
<dbReference type="AlphaFoldDB" id="A0A4C1SBZ4"/>
<reference evidence="3 4" key="1">
    <citation type="journal article" date="2019" name="Commun. Biol.">
        <title>The bagworm genome reveals a unique fibroin gene that provides high tensile strength.</title>
        <authorList>
            <person name="Kono N."/>
            <person name="Nakamura H."/>
            <person name="Ohtoshi R."/>
            <person name="Tomita M."/>
            <person name="Numata K."/>
            <person name="Arakawa K."/>
        </authorList>
    </citation>
    <scope>NUCLEOTIDE SEQUENCE [LARGE SCALE GENOMIC DNA]</scope>
</reference>
<dbReference type="OrthoDB" id="191139at2759"/>
<organism evidence="3 4">
    <name type="scientific">Eumeta variegata</name>
    <name type="common">Bagworm moth</name>
    <name type="synonym">Eumeta japonica</name>
    <dbReference type="NCBI Taxonomy" id="151549"/>
    <lineage>
        <taxon>Eukaryota</taxon>
        <taxon>Metazoa</taxon>
        <taxon>Ecdysozoa</taxon>
        <taxon>Arthropoda</taxon>
        <taxon>Hexapoda</taxon>
        <taxon>Insecta</taxon>
        <taxon>Pterygota</taxon>
        <taxon>Neoptera</taxon>
        <taxon>Endopterygota</taxon>
        <taxon>Lepidoptera</taxon>
        <taxon>Glossata</taxon>
        <taxon>Ditrysia</taxon>
        <taxon>Tineoidea</taxon>
        <taxon>Psychidae</taxon>
        <taxon>Oiketicinae</taxon>
        <taxon>Eumeta</taxon>
    </lineage>
</organism>
<dbReference type="CDD" id="cd05327">
    <property type="entry name" value="retinol-DH_like_SDR_c_like"/>
    <property type="match status" value="1"/>
</dbReference>
<sequence length="388" mass="43438">MVVNQVVFFHFPGSTDMDMPPSLLHSIQNQMQSKGGYEAAYGVKIRVKGAVFKILSDAKADLVHRQVNFKRDFESGESTLASSFTDLWTNATSYFFSILSYYDTDEADIRLDGKVAIVTGSNTGIGFETAKELAKRGARVILACRDEAKAILACNNIRNETGNSDVFYKPLDLASFKSVHAFSNDILANEPKLNILINNAGTGKLDNSLTEDNLPIEMQVNYFSPFLLTNLLLPLLKKSTPSRIINISSVMHYFGTVDLKAINKPARNWFQHSRVYSNSKLCNILFTKELSCRLEESGITTNCLHPGAVSSDIFRNQNAINRFLIRMLFKSSWQGAQTTLYLALSPEVACITGKYFSDCKESKTSKLAQDLHLARKLWETTEHIVRLK</sequence>
<keyword evidence="1" id="KW-0560">Oxidoreductase</keyword>
<evidence type="ECO:0000313" key="3">
    <source>
        <dbReference type="EMBL" id="GBO99688.1"/>
    </source>
</evidence>
<dbReference type="Proteomes" id="UP000299102">
    <property type="component" value="Unassembled WGS sequence"/>
</dbReference>
<accession>A0A4C1SBZ4</accession>
<dbReference type="PANTHER" id="PTHR43157">
    <property type="entry name" value="PHOSPHATIDYLINOSITOL-GLYCAN BIOSYNTHESIS CLASS F PROTEIN-RELATED"/>
    <property type="match status" value="1"/>
</dbReference>